<dbReference type="Proteomes" id="UP000324897">
    <property type="component" value="Unassembled WGS sequence"/>
</dbReference>
<feature type="non-terminal residue" evidence="2">
    <location>
        <position position="1"/>
    </location>
</feature>
<organism evidence="2 3">
    <name type="scientific">Eragrostis curvula</name>
    <name type="common">weeping love grass</name>
    <dbReference type="NCBI Taxonomy" id="38414"/>
    <lineage>
        <taxon>Eukaryota</taxon>
        <taxon>Viridiplantae</taxon>
        <taxon>Streptophyta</taxon>
        <taxon>Embryophyta</taxon>
        <taxon>Tracheophyta</taxon>
        <taxon>Spermatophyta</taxon>
        <taxon>Magnoliopsida</taxon>
        <taxon>Liliopsida</taxon>
        <taxon>Poales</taxon>
        <taxon>Poaceae</taxon>
        <taxon>PACMAD clade</taxon>
        <taxon>Chloridoideae</taxon>
        <taxon>Eragrostideae</taxon>
        <taxon>Eragrostidinae</taxon>
        <taxon>Eragrostis</taxon>
    </lineage>
</organism>
<dbReference type="EMBL" id="RWGY01000009">
    <property type="protein sequence ID" value="TVU35338.1"/>
    <property type="molecule type" value="Genomic_DNA"/>
</dbReference>
<feature type="non-terminal residue" evidence="2">
    <location>
        <position position="128"/>
    </location>
</feature>
<proteinExistence type="predicted"/>
<evidence type="ECO:0000313" key="3">
    <source>
        <dbReference type="Proteomes" id="UP000324897"/>
    </source>
</evidence>
<protein>
    <submittedName>
        <fullName evidence="2">Uncharacterized protein</fullName>
    </submittedName>
</protein>
<gene>
    <name evidence="2" type="ORF">EJB05_17224</name>
</gene>
<accession>A0A5J9VHZ7</accession>
<evidence type="ECO:0000313" key="2">
    <source>
        <dbReference type="EMBL" id="TVU35338.1"/>
    </source>
</evidence>
<sequence length="128" mass="13884">QALHSNPHLSNRRDNSNSAKQGLCPSPTNSTRAHAGEHRMEVRRAVFLMAIVLALWVLPAGCQVDTGIEPSMKSIPQSHLEHRVPTPSAAPEDPCGNRTVTCTKGSSFQDYIVPWLSCLLSFGVSLVP</sequence>
<feature type="compositionally biased region" description="Polar residues" evidence="1">
    <location>
        <begin position="16"/>
        <end position="32"/>
    </location>
</feature>
<feature type="region of interest" description="Disordered" evidence="1">
    <location>
        <begin position="1"/>
        <end position="37"/>
    </location>
</feature>
<reference evidence="2 3" key="1">
    <citation type="journal article" date="2019" name="Sci. Rep.">
        <title>A high-quality genome of Eragrostis curvula grass provides insights into Poaceae evolution and supports new strategies to enhance forage quality.</title>
        <authorList>
            <person name="Carballo J."/>
            <person name="Santos B.A.C.M."/>
            <person name="Zappacosta D."/>
            <person name="Garbus I."/>
            <person name="Selva J.P."/>
            <person name="Gallo C.A."/>
            <person name="Diaz A."/>
            <person name="Albertini E."/>
            <person name="Caccamo M."/>
            <person name="Echenique V."/>
        </authorList>
    </citation>
    <scope>NUCLEOTIDE SEQUENCE [LARGE SCALE GENOMIC DNA]</scope>
    <source>
        <strain evidence="3">cv. Victoria</strain>
        <tissue evidence="2">Leaf</tissue>
    </source>
</reference>
<dbReference type="Gramene" id="TVU35338">
    <property type="protein sequence ID" value="TVU35338"/>
    <property type="gene ID" value="EJB05_17224"/>
</dbReference>
<dbReference type="AlphaFoldDB" id="A0A5J9VHZ7"/>
<keyword evidence="3" id="KW-1185">Reference proteome</keyword>
<comment type="caution">
    <text evidence="2">The sequence shown here is derived from an EMBL/GenBank/DDBJ whole genome shotgun (WGS) entry which is preliminary data.</text>
</comment>
<evidence type="ECO:0000256" key="1">
    <source>
        <dbReference type="SAM" id="MobiDB-lite"/>
    </source>
</evidence>
<name>A0A5J9VHZ7_9POAL</name>